<reference evidence="12" key="1">
    <citation type="submission" date="2012-03" db="EMBL/GenBank/DDBJ databases">
        <title>Complete sequence of chromosome of Deinococcus peraridilitoris DSM 19664.</title>
        <authorList>
            <person name="Lucas S."/>
            <person name="Copeland A."/>
            <person name="Lapidus A."/>
            <person name="Glavina del Rio T."/>
            <person name="Dalin E."/>
            <person name="Tice H."/>
            <person name="Bruce D."/>
            <person name="Goodwin L."/>
            <person name="Pitluck S."/>
            <person name="Peters L."/>
            <person name="Mikhailova N."/>
            <person name="Lu M."/>
            <person name="Kyrpides N."/>
            <person name="Mavromatis K."/>
            <person name="Ivanova N."/>
            <person name="Brettin T."/>
            <person name="Detter J.C."/>
            <person name="Han C."/>
            <person name="Larimer F."/>
            <person name="Land M."/>
            <person name="Hauser L."/>
            <person name="Markowitz V."/>
            <person name="Cheng J.-F."/>
            <person name="Hugenholtz P."/>
            <person name="Woyke T."/>
            <person name="Wu D."/>
            <person name="Pukall R."/>
            <person name="Steenblock K."/>
            <person name="Brambilla E."/>
            <person name="Klenk H.-P."/>
            <person name="Eisen J.A."/>
        </authorList>
    </citation>
    <scope>NUCLEOTIDE SEQUENCE [LARGE SCALE GENOMIC DNA]</scope>
    <source>
        <strain evidence="12">DSM 19664 / LMG 22246 / CIP 109416 / KR-200</strain>
    </source>
</reference>
<sequence length="216" mass="23037">MMKLLLTGFEPFGGDTVNPSEQVVEALGNQVVSGVQVRGELLPVDTGRAPQVLRAALERHQPDAVVLTGLAAGRPQLTLERVAVNVLDFRIPDNAGVQKHDERIEPAGPDAYLSSLPLGDILRAWKAAGIPGYVSDTAGLYLCNQVMYVARHALGAEVPCGFLHLPANPEVALGAPRELPYLPQQELNRGVQVVVETVAARLRARTATETEGVTGL</sequence>
<dbReference type="EC" id="3.4.19.3" evidence="9"/>
<feature type="active site" evidence="10">
    <location>
        <position position="143"/>
    </location>
</feature>
<dbReference type="SUPFAM" id="SSF53182">
    <property type="entry name" value="Pyrrolidone carboxyl peptidase (pyroglutamate aminopeptidase)"/>
    <property type="match status" value="1"/>
</dbReference>
<dbReference type="PANTHER" id="PTHR23402:SF1">
    <property type="entry name" value="PYROGLUTAMYL-PEPTIDASE I"/>
    <property type="match status" value="1"/>
</dbReference>
<dbReference type="InterPro" id="IPR033694">
    <property type="entry name" value="PGPEP1_Cys_AS"/>
</dbReference>
<name>K9ZW84_DEIPD</name>
<keyword evidence="7" id="KW-0378">Hydrolase</keyword>
<evidence type="ECO:0000256" key="2">
    <source>
        <dbReference type="ARBA" id="ARBA00002280"/>
    </source>
</evidence>
<comment type="similarity">
    <text evidence="4">Belongs to the peptidase C15 family.</text>
</comment>
<keyword evidence="12" id="KW-1185">Reference proteome</keyword>
<evidence type="ECO:0000256" key="8">
    <source>
        <dbReference type="ARBA" id="ARBA00022807"/>
    </source>
</evidence>
<dbReference type="PRINTS" id="PR00706">
    <property type="entry name" value="PYROGLUPTASE"/>
</dbReference>
<comment type="subcellular location">
    <subcellularLocation>
        <location evidence="3">Cytoplasm</location>
    </subcellularLocation>
</comment>
<dbReference type="InterPro" id="IPR036440">
    <property type="entry name" value="Peptidase_C15-like_sf"/>
</dbReference>
<dbReference type="PATRIC" id="fig|937777.3.peg.237"/>
<evidence type="ECO:0000256" key="7">
    <source>
        <dbReference type="ARBA" id="ARBA00022801"/>
    </source>
</evidence>
<dbReference type="Pfam" id="PF01470">
    <property type="entry name" value="Peptidase_C15"/>
    <property type="match status" value="1"/>
</dbReference>
<dbReference type="CDD" id="cd00501">
    <property type="entry name" value="Peptidase_C15"/>
    <property type="match status" value="1"/>
</dbReference>
<dbReference type="InterPro" id="IPR000816">
    <property type="entry name" value="Peptidase_C15"/>
</dbReference>
<dbReference type="PROSITE" id="PS01333">
    <property type="entry name" value="PYRASE_GLU"/>
    <property type="match status" value="1"/>
</dbReference>
<dbReference type="MEROPS" id="C15.001"/>
<evidence type="ECO:0000313" key="11">
    <source>
        <dbReference type="EMBL" id="AFZ65831.1"/>
    </source>
</evidence>
<evidence type="ECO:0000256" key="1">
    <source>
        <dbReference type="ARBA" id="ARBA00001770"/>
    </source>
</evidence>
<dbReference type="Proteomes" id="UP000010467">
    <property type="component" value="Chromosome"/>
</dbReference>
<evidence type="ECO:0000256" key="3">
    <source>
        <dbReference type="ARBA" id="ARBA00004496"/>
    </source>
</evidence>
<dbReference type="OrthoDB" id="9779738at2"/>
<dbReference type="GO" id="GO:0006508">
    <property type="term" value="P:proteolysis"/>
    <property type="evidence" value="ECO:0007669"/>
    <property type="project" value="UniProtKB-KW"/>
</dbReference>
<dbReference type="RefSeq" id="WP_015234142.1">
    <property type="nucleotide sequence ID" value="NC_019793.1"/>
</dbReference>
<dbReference type="STRING" id="937777.Deipe_0229"/>
<dbReference type="KEGG" id="dpd:Deipe_0229"/>
<evidence type="ECO:0000256" key="4">
    <source>
        <dbReference type="ARBA" id="ARBA00006641"/>
    </source>
</evidence>
<dbReference type="PROSITE" id="PS01334">
    <property type="entry name" value="PYRASE_CYS"/>
    <property type="match status" value="1"/>
</dbReference>
<comment type="catalytic activity">
    <reaction evidence="1 9">
        <text>Release of an N-terminal pyroglutamyl group from a polypeptide, the second amino acid generally not being Pro.</text>
        <dbReference type="EC" id="3.4.19.3"/>
    </reaction>
</comment>
<protein>
    <recommendedName>
        <fullName evidence="9">Pyroglutamyl-peptidase I</fullName>
        <ecNumber evidence="9">3.4.19.3</ecNumber>
    </recommendedName>
</protein>
<comment type="function">
    <text evidence="2">Removes 5-oxoproline from various penultimate amino acid residues except L-proline.</text>
</comment>
<dbReference type="GO" id="GO:0016920">
    <property type="term" value="F:pyroglutamyl-peptidase activity"/>
    <property type="evidence" value="ECO:0007669"/>
    <property type="project" value="UniProtKB-EC"/>
</dbReference>
<keyword evidence="8" id="KW-0788">Thiol protease</keyword>
<dbReference type="EMBL" id="CP003382">
    <property type="protein sequence ID" value="AFZ65831.1"/>
    <property type="molecule type" value="Genomic_DNA"/>
</dbReference>
<dbReference type="PANTHER" id="PTHR23402">
    <property type="entry name" value="PROTEASE FAMILY C15 PYROGLUTAMYL-PEPTIDASE I-RELATED"/>
    <property type="match status" value="1"/>
</dbReference>
<evidence type="ECO:0000256" key="10">
    <source>
        <dbReference type="PROSITE-ProRule" id="PRU10077"/>
    </source>
</evidence>
<keyword evidence="5" id="KW-0963">Cytoplasm</keyword>
<dbReference type="HOGENOM" id="CLU_043960_4_0_0"/>
<dbReference type="InterPro" id="IPR016125">
    <property type="entry name" value="Peptidase_C15-like"/>
</dbReference>
<evidence type="ECO:0000256" key="9">
    <source>
        <dbReference type="PROSITE-ProRule" id="PRU10076"/>
    </source>
</evidence>
<gene>
    <name evidence="11" type="ordered locus">Deipe_0229</name>
</gene>
<dbReference type="PIRSF" id="PIRSF015592">
    <property type="entry name" value="Prld-crbxl_pptds"/>
    <property type="match status" value="1"/>
</dbReference>
<dbReference type="NCBIfam" id="NF009676">
    <property type="entry name" value="PRK13197.1"/>
    <property type="match status" value="1"/>
</dbReference>
<accession>K9ZW84</accession>
<dbReference type="AlphaFoldDB" id="K9ZW84"/>
<dbReference type="Gene3D" id="3.40.630.20">
    <property type="entry name" value="Peptidase C15, pyroglutamyl peptidase I-like"/>
    <property type="match status" value="1"/>
</dbReference>
<evidence type="ECO:0000313" key="12">
    <source>
        <dbReference type="Proteomes" id="UP000010467"/>
    </source>
</evidence>
<dbReference type="eggNOG" id="COG2039">
    <property type="taxonomic scope" value="Bacteria"/>
</dbReference>
<evidence type="ECO:0000256" key="5">
    <source>
        <dbReference type="ARBA" id="ARBA00022490"/>
    </source>
</evidence>
<evidence type="ECO:0000256" key="6">
    <source>
        <dbReference type="ARBA" id="ARBA00022670"/>
    </source>
</evidence>
<organism evidence="11 12">
    <name type="scientific">Deinococcus peraridilitoris (strain DSM 19664 / LMG 22246 / CIP 109416 / KR-200)</name>
    <dbReference type="NCBI Taxonomy" id="937777"/>
    <lineage>
        <taxon>Bacteria</taxon>
        <taxon>Thermotogati</taxon>
        <taxon>Deinococcota</taxon>
        <taxon>Deinococci</taxon>
        <taxon>Deinococcales</taxon>
        <taxon>Deinococcaceae</taxon>
        <taxon>Deinococcus</taxon>
    </lineage>
</organism>
<feature type="active site" evidence="9">
    <location>
        <position position="80"/>
    </location>
</feature>
<proteinExistence type="inferred from homology"/>
<dbReference type="InterPro" id="IPR033693">
    <property type="entry name" value="PGPEP1_Glu_AS"/>
</dbReference>
<dbReference type="GO" id="GO:0005829">
    <property type="term" value="C:cytosol"/>
    <property type="evidence" value="ECO:0007669"/>
    <property type="project" value="InterPro"/>
</dbReference>
<keyword evidence="6" id="KW-0645">Protease</keyword>